<dbReference type="GO" id="GO:0005938">
    <property type="term" value="C:cell cortex"/>
    <property type="evidence" value="ECO:0007669"/>
    <property type="project" value="TreeGrafter"/>
</dbReference>
<keyword evidence="1" id="KW-1133">Transmembrane helix</keyword>
<dbReference type="EMBL" id="ML996703">
    <property type="protein sequence ID" value="KAF2397513.1"/>
    <property type="molecule type" value="Genomic_DNA"/>
</dbReference>
<dbReference type="GO" id="GO:0032185">
    <property type="term" value="P:septin cytoskeleton organization"/>
    <property type="evidence" value="ECO:0007669"/>
    <property type="project" value="TreeGrafter"/>
</dbReference>
<dbReference type="GO" id="GO:0031505">
    <property type="term" value="P:fungal-type cell wall organization"/>
    <property type="evidence" value="ECO:0007669"/>
    <property type="project" value="TreeGrafter"/>
</dbReference>
<dbReference type="AlphaFoldDB" id="A0A6G1HN72"/>
<feature type="transmembrane region" description="Helical" evidence="1">
    <location>
        <begin position="5"/>
        <end position="26"/>
    </location>
</feature>
<dbReference type="GO" id="GO:0030866">
    <property type="term" value="P:cortical actin cytoskeleton organization"/>
    <property type="evidence" value="ECO:0007669"/>
    <property type="project" value="TreeGrafter"/>
</dbReference>
<dbReference type="GO" id="GO:0045121">
    <property type="term" value="C:membrane raft"/>
    <property type="evidence" value="ECO:0007669"/>
    <property type="project" value="TreeGrafter"/>
</dbReference>
<feature type="transmembrane region" description="Helical" evidence="1">
    <location>
        <begin position="150"/>
        <end position="169"/>
    </location>
</feature>
<keyword evidence="1" id="KW-0812">Transmembrane</keyword>
<accession>A0A6G1HN72</accession>
<feature type="transmembrane region" description="Helical" evidence="1">
    <location>
        <begin position="189"/>
        <end position="208"/>
    </location>
</feature>
<dbReference type="PANTHER" id="PTHR36414">
    <property type="entry name" value="PROTEIN SUR7"/>
    <property type="match status" value="1"/>
</dbReference>
<keyword evidence="1" id="KW-0472">Membrane</keyword>
<evidence type="ECO:0000313" key="2">
    <source>
        <dbReference type="EMBL" id="KAF2397513.1"/>
    </source>
</evidence>
<dbReference type="PANTHER" id="PTHR36414:SF1">
    <property type="entry name" value="PROTEIN SUR7"/>
    <property type="match status" value="1"/>
</dbReference>
<gene>
    <name evidence="2" type="ORF">EJ06DRAFT_533115</name>
</gene>
<dbReference type="InterPro" id="IPR009571">
    <property type="entry name" value="SUR7/Rim9-like_fungi"/>
</dbReference>
<evidence type="ECO:0000313" key="3">
    <source>
        <dbReference type="Proteomes" id="UP000799640"/>
    </source>
</evidence>
<proteinExistence type="predicted"/>
<keyword evidence="3" id="KW-1185">Reference proteome</keyword>
<sequence length="249" mass="27469">MAHPLLAFVSIILLAGGMLFQFFIILSGTTLSTPENQIWFLESTTNNIPNAPRNPSRWTSFAICGVDSKGHNTNCGAPVPALPFDPSHHTNFGTNTGVPNAFVGTHTYYYLSRFAFAFFIIALFFAVCALLTSVLALCTRVGAWLSGFNTFVALFFQTLAAALMTAWSVKARYHLRRAGEDAKLGTSAYGFTWAAAACFLLATFTFCASGRSSHRRERTAVASPPPVGTRRRRGFFRFGRRRHVDKEYV</sequence>
<dbReference type="OrthoDB" id="5419460at2759"/>
<dbReference type="Pfam" id="PF06687">
    <property type="entry name" value="SUR7"/>
    <property type="match status" value="1"/>
</dbReference>
<organism evidence="2 3">
    <name type="scientific">Trichodelitschia bisporula</name>
    <dbReference type="NCBI Taxonomy" id="703511"/>
    <lineage>
        <taxon>Eukaryota</taxon>
        <taxon>Fungi</taxon>
        <taxon>Dikarya</taxon>
        <taxon>Ascomycota</taxon>
        <taxon>Pezizomycotina</taxon>
        <taxon>Dothideomycetes</taxon>
        <taxon>Dothideomycetes incertae sedis</taxon>
        <taxon>Phaeotrichales</taxon>
        <taxon>Phaeotrichaceae</taxon>
        <taxon>Trichodelitschia</taxon>
    </lineage>
</organism>
<protein>
    <submittedName>
        <fullName evidence="2">SUR7-domain-containing protein</fullName>
    </submittedName>
</protein>
<reference evidence="2" key="1">
    <citation type="journal article" date="2020" name="Stud. Mycol.">
        <title>101 Dothideomycetes genomes: a test case for predicting lifestyles and emergence of pathogens.</title>
        <authorList>
            <person name="Haridas S."/>
            <person name="Albert R."/>
            <person name="Binder M."/>
            <person name="Bloem J."/>
            <person name="Labutti K."/>
            <person name="Salamov A."/>
            <person name="Andreopoulos B."/>
            <person name="Baker S."/>
            <person name="Barry K."/>
            <person name="Bills G."/>
            <person name="Bluhm B."/>
            <person name="Cannon C."/>
            <person name="Castanera R."/>
            <person name="Culley D."/>
            <person name="Daum C."/>
            <person name="Ezra D."/>
            <person name="Gonzalez J."/>
            <person name="Henrissat B."/>
            <person name="Kuo A."/>
            <person name="Liang C."/>
            <person name="Lipzen A."/>
            <person name="Lutzoni F."/>
            <person name="Magnuson J."/>
            <person name="Mondo S."/>
            <person name="Nolan M."/>
            <person name="Ohm R."/>
            <person name="Pangilinan J."/>
            <person name="Park H.-J."/>
            <person name="Ramirez L."/>
            <person name="Alfaro M."/>
            <person name="Sun H."/>
            <person name="Tritt A."/>
            <person name="Yoshinaga Y."/>
            <person name="Zwiers L.-H."/>
            <person name="Turgeon B."/>
            <person name="Goodwin S."/>
            <person name="Spatafora J."/>
            <person name="Crous P."/>
            <person name="Grigoriev I."/>
        </authorList>
    </citation>
    <scope>NUCLEOTIDE SEQUENCE</scope>
    <source>
        <strain evidence="2">CBS 262.69</strain>
    </source>
</reference>
<dbReference type="GO" id="GO:0005886">
    <property type="term" value="C:plasma membrane"/>
    <property type="evidence" value="ECO:0007669"/>
    <property type="project" value="InterPro"/>
</dbReference>
<evidence type="ECO:0000256" key="1">
    <source>
        <dbReference type="SAM" id="Phobius"/>
    </source>
</evidence>
<dbReference type="GO" id="GO:0006897">
    <property type="term" value="P:endocytosis"/>
    <property type="evidence" value="ECO:0007669"/>
    <property type="project" value="TreeGrafter"/>
</dbReference>
<feature type="transmembrane region" description="Helical" evidence="1">
    <location>
        <begin position="114"/>
        <end position="138"/>
    </location>
</feature>
<dbReference type="Proteomes" id="UP000799640">
    <property type="component" value="Unassembled WGS sequence"/>
</dbReference>
<name>A0A6G1HN72_9PEZI</name>